<dbReference type="AlphaFoldDB" id="A0A933IDU1"/>
<feature type="compositionally biased region" description="Pro residues" evidence="1">
    <location>
        <begin position="225"/>
        <end position="241"/>
    </location>
</feature>
<dbReference type="GO" id="GO:0030288">
    <property type="term" value="C:outer membrane-bounded periplasmic space"/>
    <property type="evidence" value="ECO:0007669"/>
    <property type="project" value="InterPro"/>
</dbReference>
<feature type="region of interest" description="Disordered" evidence="1">
    <location>
        <begin position="217"/>
        <end position="241"/>
    </location>
</feature>
<feature type="region of interest" description="Disordered" evidence="1">
    <location>
        <begin position="160"/>
        <end position="188"/>
    </location>
</feature>
<dbReference type="Pfam" id="PF03783">
    <property type="entry name" value="CsgG"/>
    <property type="match status" value="1"/>
</dbReference>
<keyword evidence="2" id="KW-0732">Signal</keyword>
<dbReference type="EMBL" id="JACQXR010000135">
    <property type="protein sequence ID" value="MBI4727539.1"/>
    <property type="molecule type" value="Genomic_DNA"/>
</dbReference>
<evidence type="ECO:0000256" key="2">
    <source>
        <dbReference type="SAM" id="SignalP"/>
    </source>
</evidence>
<dbReference type="Proteomes" id="UP000736328">
    <property type="component" value="Unassembled WGS sequence"/>
</dbReference>
<protein>
    <recommendedName>
        <fullName evidence="5">DUF2380 domain-containing protein</fullName>
    </recommendedName>
</protein>
<organism evidence="3 4">
    <name type="scientific">candidate division TA06 bacterium</name>
    <dbReference type="NCBI Taxonomy" id="2250710"/>
    <lineage>
        <taxon>Bacteria</taxon>
        <taxon>Bacteria division TA06</taxon>
    </lineage>
</organism>
<evidence type="ECO:0000256" key="1">
    <source>
        <dbReference type="SAM" id="MobiDB-lite"/>
    </source>
</evidence>
<name>A0A933IDU1_UNCT6</name>
<feature type="signal peptide" evidence="2">
    <location>
        <begin position="1"/>
        <end position="24"/>
    </location>
</feature>
<comment type="caution">
    <text evidence="3">The sequence shown here is derived from an EMBL/GenBank/DDBJ whole genome shotgun (WGS) entry which is preliminary data.</text>
</comment>
<feature type="chain" id="PRO_5036990069" description="DUF2380 domain-containing protein" evidence="2">
    <location>
        <begin position="25"/>
        <end position="241"/>
    </location>
</feature>
<dbReference type="Gene3D" id="3.40.50.10610">
    <property type="entry name" value="ABC-type transport auxiliary lipoprotein component"/>
    <property type="match status" value="1"/>
</dbReference>
<proteinExistence type="predicted"/>
<evidence type="ECO:0000313" key="3">
    <source>
        <dbReference type="EMBL" id="MBI4727539.1"/>
    </source>
</evidence>
<sequence>MKRLSVFLTLNLLFSPFAPSLARAQNPGKTSVAVMDLEPKGVPESEVSSLSDRLRTELFRTGAFDVMERGKMQDILKEQGFQQSGACNTDACAVEIGQLIGVHKIIGGSLGKVGKTYTVNLRMIDVKTGRMEQSVTEDYTGEIDKLLTSTMKTVANTLAQSVSTDRKAEKKQDPKAGEKPAEQALPKPAAQGKPIYKKWWFLGGIGGLAAGGAAAALLGGSSSSTPPPPVDNTIPLPPTRP</sequence>
<evidence type="ECO:0000313" key="4">
    <source>
        <dbReference type="Proteomes" id="UP000736328"/>
    </source>
</evidence>
<reference evidence="3" key="1">
    <citation type="submission" date="2020-07" db="EMBL/GenBank/DDBJ databases">
        <title>Huge and variable diversity of episymbiotic CPR bacteria and DPANN archaea in groundwater ecosystems.</title>
        <authorList>
            <person name="He C.Y."/>
            <person name="Keren R."/>
            <person name="Whittaker M."/>
            <person name="Farag I.F."/>
            <person name="Doudna J."/>
            <person name="Cate J.H.D."/>
            <person name="Banfield J.F."/>
        </authorList>
    </citation>
    <scope>NUCLEOTIDE SEQUENCE</scope>
    <source>
        <strain evidence="3">NC_groundwater_1520_Pr4_B-0.1um_53_5</strain>
    </source>
</reference>
<accession>A0A933IDU1</accession>
<dbReference type="SUPFAM" id="SSF52964">
    <property type="entry name" value="TolB, N-terminal domain"/>
    <property type="match status" value="1"/>
</dbReference>
<evidence type="ECO:0008006" key="5">
    <source>
        <dbReference type="Google" id="ProtNLM"/>
    </source>
</evidence>
<gene>
    <name evidence="3" type="ORF">HY768_10060</name>
</gene>
<feature type="compositionally biased region" description="Basic and acidic residues" evidence="1">
    <location>
        <begin position="164"/>
        <end position="181"/>
    </location>
</feature>
<dbReference type="InterPro" id="IPR005534">
    <property type="entry name" value="Curli_assmbl/transp-comp_CsgG"/>
</dbReference>